<protein>
    <submittedName>
        <fullName evidence="1">Uncharacterized protein</fullName>
    </submittedName>
</protein>
<name>A0A2Z4ZTK8_9PSED</name>
<gene>
    <name evidence="1" type="ORF">CEQ51_17280</name>
</gene>
<dbReference type="Proteomes" id="UP000251666">
    <property type="component" value="Chromosome"/>
</dbReference>
<accession>A0A2Z4ZTK8</accession>
<dbReference type="EMBL" id="CP022202">
    <property type="protein sequence ID" value="AXA61755.1"/>
    <property type="molecule type" value="Genomic_DNA"/>
</dbReference>
<sequence length="75" mass="8430">MPAFGHTEPKRGAKWWGKALLVTFGAFPKVTRRKGGTASRRYKKNGYTHQPTPLGYRELTAYGAYGITRLCSVLR</sequence>
<evidence type="ECO:0000313" key="1">
    <source>
        <dbReference type="EMBL" id="AXA61755.1"/>
    </source>
</evidence>
<keyword evidence="2" id="KW-1185">Reference proteome</keyword>
<evidence type="ECO:0000313" key="2">
    <source>
        <dbReference type="Proteomes" id="UP000251666"/>
    </source>
</evidence>
<organism evidence="1 2">
    <name type="scientific">Pseudomonas thivervalensis</name>
    <dbReference type="NCBI Taxonomy" id="86265"/>
    <lineage>
        <taxon>Bacteria</taxon>
        <taxon>Pseudomonadati</taxon>
        <taxon>Pseudomonadota</taxon>
        <taxon>Gammaproteobacteria</taxon>
        <taxon>Pseudomonadales</taxon>
        <taxon>Pseudomonadaceae</taxon>
        <taxon>Pseudomonas</taxon>
    </lineage>
</organism>
<proteinExistence type="predicted"/>
<reference evidence="2" key="1">
    <citation type="journal article" date="2021" name="Front. Microbiol.">
        <title>Genomic Analysis of the 1-Aminocyclopropane-1-Carboxylate Deaminase-Producing Pseudomonas thivervalensis SC5 Reveals Its Multifaceted Roles in Soil and in Beneficial Interactions With Plants.</title>
        <authorList>
            <person name="Nascimento F.X."/>
            <person name="Uron P."/>
            <person name="Glick B.R."/>
            <person name="Giachini A."/>
            <person name="Rossi M.J."/>
        </authorList>
    </citation>
    <scope>NUCLEOTIDE SEQUENCE [LARGE SCALE GENOMIC DNA]</scope>
    <source>
        <strain evidence="2">PLM3</strain>
    </source>
</reference>
<dbReference type="AlphaFoldDB" id="A0A2Z4ZTK8"/>
<dbReference type="KEGG" id="pthv:CE140_16725"/>